<proteinExistence type="predicted"/>
<dbReference type="WBParaSite" id="Bm7742.1">
    <property type="protein sequence ID" value="Bm7742.1"/>
    <property type="gene ID" value="WBGene00228003"/>
</dbReference>
<feature type="coiled-coil region" evidence="1">
    <location>
        <begin position="307"/>
        <end position="334"/>
    </location>
</feature>
<evidence type="ECO:0000313" key="3">
    <source>
        <dbReference type="EMBL" id="VIO87197.1"/>
    </source>
</evidence>
<keyword evidence="4" id="KW-1185">Reference proteome</keyword>
<sequence>MSATSAAAKFANLHDQRQSKENKSQSSVVEADSSSSVPNNSINSIDHTAYYIAKHDSPVHPSTSGEIYDRRRMLRSIYSSKRPAPATNYRLSVKPSSFPVVPLKLLEKRPIYVSSQFYQGRTSQQEQIDDLQEELYGIKRNYAAALKENVILKTRLKRSNNEVVKKDRQLQNLLFIQSKGCAFDGQQGNMLAMKQKIVVLKSLLKEKTNEISRLKHDLEAMKIPNHQEYIESECNQLKRYLTYITPPINKMKTDVRSLPKRQKSNNDRKLKETVSFLEKENHKMRSKLQIFFNSSNCPPDVLSTFEREELIALINHLKGELRKKEERKNSCNAKSGWSRQKDTSPVYVHKLLPVKHEFKIPTKQMRTINKLIALSNETEEKSRAEIIKIHAEDEAERTTICTIKMTGSPKVGTPVEKSGPNANDWESDDSFARIVVGTKMENVTERPVSGKGDVSGQAEDESRVAEQKEHRSETIQRNWQKYENKEKQISEHPVIKDNVDECKKVFDDVANSKLIKESSNSYGEVQEWTEEEDSSSDTHEQLEKVASIKKIERQEKVKFESAERVEMKKEVILNLVSRSILRTTSAHLKRLELLIAKTNSHSSSP</sequence>
<reference evidence="4" key="1">
    <citation type="journal article" date="2007" name="Science">
        <title>Draft genome of the filarial nematode parasite Brugia malayi.</title>
        <authorList>
            <person name="Ghedin E."/>
            <person name="Wang S."/>
            <person name="Spiro D."/>
            <person name="Caler E."/>
            <person name="Zhao Q."/>
            <person name="Crabtree J."/>
            <person name="Allen J.E."/>
            <person name="Delcher A.L."/>
            <person name="Guiliano D.B."/>
            <person name="Miranda-Saavedra D."/>
            <person name="Angiuoli S.V."/>
            <person name="Creasy T."/>
            <person name="Amedeo P."/>
            <person name="Haas B."/>
            <person name="El-Sayed N.M."/>
            <person name="Wortman J.R."/>
            <person name="Feldblyum T."/>
            <person name="Tallon L."/>
            <person name="Schatz M."/>
            <person name="Shumway M."/>
            <person name="Koo H."/>
            <person name="Salzberg S.L."/>
            <person name="Schobel S."/>
            <person name="Pertea M."/>
            <person name="Pop M."/>
            <person name="White O."/>
            <person name="Barton G.J."/>
            <person name="Carlow C.K."/>
            <person name="Crawford M.J."/>
            <person name="Daub J."/>
            <person name="Dimmic M.W."/>
            <person name="Estes C.F."/>
            <person name="Foster J.M."/>
            <person name="Ganatra M."/>
            <person name="Gregory W.F."/>
            <person name="Johnson N.M."/>
            <person name="Jin J."/>
            <person name="Komuniecki R."/>
            <person name="Korf I."/>
            <person name="Kumar S."/>
            <person name="Laney S."/>
            <person name="Li B.W."/>
            <person name="Li W."/>
            <person name="Lindblom T.H."/>
            <person name="Lustigman S."/>
            <person name="Ma D."/>
            <person name="Maina C.V."/>
            <person name="Martin D.M."/>
            <person name="McCarter J.P."/>
            <person name="McReynolds L."/>
            <person name="Mitreva M."/>
            <person name="Nutman T.B."/>
            <person name="Parkinson J."/>
            <person name="Peregrin-Alvarez J.M."/>
            <person name="Poole C."/>
            <person name="Ren Q."/>
            <person name="Saunders L."/>
            <person name="Sluder A.E."/>
            <person name="Smith K."/>
            <person name="Stanke M."/>
            <person name="Unnasch T.R."/>
            <person name="Ware J."/>
            <person name="Wei A.D."/>
            <person name="Weil G."/>
            <person name="Williams D.J."/>
            <person name="Zhang Y."/>
            <person name="Williams S.A."/>
            <person name="Fraser-Liggett C."/>
            <person name="Slatko B."/>
            <person name="Blaxter M.L."/>
            <person name="Scott A.L."/>
        </authorList>
    </citation>
    <scope>NUCLEOTIDE SEQUENCE</scope>
    <source>
        <strain evidence="4">FR3</strain>
    </source>
</reference>
<evidence type="ECO:0008006" key="6">
    <source>
        <dbReference type="Google" id="ProtNLM"/>
    </source>
</evidence>
<dbReference type="RefSeq" id="XP_001898936.2">
    <property type="nucleotide sequence ID" value="XM_001898901.2"/>
</dbReference>
<dbReference type="AlphaFoldDB" id="A0A4E9ETT2"/>
<feature type="compositionally biased region" description="Low complexity" evidence="2">
    <location>
        <begin position="24"/>
        <end position="40"/>
    </location>
</feature>
<keyword evidence="1" id="KW-0175">Coiled coil</keyword>
<accession>A0A4E9ETT2</accession>
<organism evidence="3">
    <name type="scientific">Brugia malayi</name>
    <name type="common">Filarial nematode worm</name>
    <dbReference type="NCBI Taxonomy" id="6279"/>
    <lineage>
        <taxon>Eukaryota</taxon>
        <taxon>Metazoa</taxon>
        <taxon>Ecdysozoa</taxon>
        <taxon>Nematoda</taxon>
        <taxon>Chromadorea</taxon>
        <taxon>Rhabditida</taxon>
        <taxon>Spirurina</taxon>
        <taxon>Spiruromorpha</taxon>
        <taxon>Filarioidea</taxon>
        <taxon>Onchocercidae</taxon>
        <taxon>Brugia</taxon>
    </lineage>
</organism>
<reference evidence="3" key="2">
    <citation type="submission" date="2019-04" db="EMBL/GenBank/DDBJ databases">
        <authorList>
            <person name="Howe K."/>
            <person name="Paulini M."/>
            <person name="Williams G."/>
        </authorList>
    </citation>
    <scope>NUCLEOTIDE SEQUENCE [LARGE SCALE GENOMIC DNA]</scope>
    <source>
        <strain evidence="3">FR3</strain>
    </source>
</reference>
<evidence type="ECO:0000313" key="5">
    <source>
        <dbReference type="WBParaSite" id="Bm7742.1"/>
    </source>
</evidence>
<feature type="region of interest" description="Disordered" evidence="2">
    <location>
        <begin position="406"/>
        <end position="426"/>
    </location>
</feature>
<dbReference type="Proteomes" id="UP000006672">
    <property type="component" value="Unassembled WGS sequence"/>
</dbReference>
<feature type="region of interest" description="Disordered" evidence="2">
    <location>
        <begin position="444"/>
        <end position="477"/>
    </location>
</feature>
<evidence type="ECO:0000256" key="1">
    <source>
        <dbReference type="SAM" id="Coils"/>
    </source>
</evidence>
<dbReference type="OrthoDB" id="2136082at2759"/>
<dbReference type="EMBL" id="CAAKNF010000196">
    <property type="protein sequence ID" value="VIO87197.1"/>
    <property type="molecule type" value="Genomic_DNA"/>
</dbReference>
<feature type="region of interest" description="Disordered" evidence="2">
    <location>
        <begin position="1"/>
        <end position="40"/>
    </location>
</feature>
<accession>A0A8L7TG53</accession>
<gene>
    <name evidence="3" type="primary">Bm7742</name>
    <name evidence="3" type="ORF">BM_BM7742</name>
</gene>
<feature type="coiled-coil region" evidence="1">
    <location>
        <begin position="121"/>
        <end position="148"/>
    </location>
</feature>
<evidence type="ECO:0000313" key="4">
    <source>
        <dbReference type="Proteomes" id="UP000006672"/>
    </source>
</evidence>
<feature type="compositionally biased region" description="Basic and acidic residues" evidence="2">
    <location>
        <begin position="12"/>
        <end position="23"/>
    </location>
</feature>
<reference evidence="5" key="3">
    <citation type="submission" date="2022-04" db="UniProtKB">
        <authorList>
            <consortium name="WormBaseParasite"/>
        </authorList>
    </citation>
    <scope>IDENTIFICATION</scope>
</reference>
<dbReference type="CTD" id="6102370"/>
<dbReference type="KEGG" id="bmy:BM_BM7742"/>
<protein>
    <recommendedName>
        <fullName evidence="6">Lebercilin domain-containing protein</fullName>
    </recommendedName>
</protein>
<name>A0A4E9ETT2_BRUMA</name>
<evidence type="ECO:0000256" key="2">
    <source>
        <dbReference type="SAM" id="MobiDB-lite"/>
    </source>
</evidence>
<feature type="compositionally biased region" description="Basic and acidic residues" evidence="2">
    <location>
        <begin position="460"/>
        <end position="477"/>
    </location>
</feature>
<dbReference type="GeneID" id="6102370"/>